<gene>
    <name evidence="3" type="ORF">B2A_10907</name>
</gene>
<name>T0Z9N7_9ZZZZ</name>
<feature type="domain" description="Nudix hydrolase" evidence="2">
    <location>
        <begin position="5"/>
        <end position="87"/>
    </location>
</feature>
<dbReference type="PANTHER" id="PTHR43736:SF1">
    <property type="entry name" value="DIHYDRONEOPTERIN TRIPHOSPHATE DIPHOSPHATASE"/>
    <property type="match status" value="1"/>
</dbReference>
<dbReference type="AlphaFoldDB" id="T0Z9N7"/>
<dbReference type="Pfam" id="PF00293">
    <property type="entry name" value="NUDIX"/>
    <property type="match status" value="1"/>
</dbReference>
<dbReference type="InterPro" id="IPR000086">
    <property type="entry name" value="NUDIX_hydrolase_dom"/>
</dbReference>
<dbReference type="PRINTS" id="PR00502">
    <property type="entry name" value="NUDIXFAMILY"/>
</dbReference>
<proteinExistence type="predicted"/>
<organism evidence="3">
    <name type="scientific">mine drainage metagenome</name>
    <dbReference type="NCBI Taxonomy" id="410659"/>
    <lineage>
        <taxon>unclassified sequences</taxon>
        <taxon>metagenomes</taxon>
        <taxon>ecological metagenomes</taxon>
    </lineage>
</organism>
<dbReference type="GO" id="GO:0016787">
    <property type="term" value="F:hydrolase activity"/>
    <property type="evidence" value="ECO:0007669"/>
    <property type="project" value="UniProtKB-KW"/>
</dbReference>
<reference evidence="3" key="1">
    <citation type="submission" date="2013-08" db="EMBL/GenBank/DDBJ databases">
        <authorList>
            <person name="Mendez C."/>
            <person name="Richter M."/>
            <person name="Ferrer M."/>
            <person name="Sanchez J."/>
        </authorList>
    </citation>
    <scope>NUCLEOTIDE SEQUENCE</scope>
</reference>
<evidence type="ECO:0000259" key="2">
    <source>
        <dbReference type="PROSITE" id="PS51462"/>
    </source>
</evidence>
<dbReference type="InterPro" id="IPR020084">
    <property type="entry name" value="NUDIX_hydrolase_CS"/>
</dbReference>
<evidence type="ECO:0000313" key="3">
    <source>
        <dbReference type="EMBL" id="EQD40802.1"/>
    </source>
</evidence>
<feature type="non-terminal residue" evidence="3">
    <location>
        <position position="87"/>
    </location>
</feature>
<dbReference type="EMBL" id="AUZZ01007854">
    <property type="protein sequence ID" value="EQD40802.1"/>
    <property type="molecule type" value="Genomic_DNA"/>
</dbReference>
<accession>T0Z9N7</accession>
<dbReference type="Gene3D" id="3.90.79.10">
    <property type="entry name" value="Nucleoside Triphosphate Pyrophosphohydrolase"/>
    <property type="match status" value="1"/>
</dbReference>
<dbReference type="PROSITE" id="PS00893">
    <property type="entry name" value="NUDIX_BOX"/>
    <property type="match status" value="1"/>
</dbReference>
<dbReference type="PROSITE" id="PS51462">
    <property type="entry name" value="NUDIX"/>
    <property type="match status" value="1"/>
</dbReference>
<reference evidence="3" key="2">
    <citation type="journal article" date="2014" name="ISME J.">
        <title>Microbial stratification in low pH oxic and suboxic macroscopic growths along an acid mine drainage.</title>
        <authorList>
            <person name="Mendez-Garcia C."/>
            <person name="Mesa V."/>
            <person name="Sprenger R.R."/>
            <person name="Richter M."/>
            <person name="Diez M.S."/>
            <person name="Solano J."/>
            <person name="Bargiela R."/>
            <person name="Golyshina O.V."/>
            <person name="Manteca A."/>
            <person name="Ramos J.L."/>
            <person name="Gallego J.R."/>
            <person name="Llorente I."/>
            <person name="Martins Dos Santos V.A."/>
            <person name="Jensen O.N."/>
            <person name="Pelaez A.I."/>
            <person name="Sanchez J."/>
            <person name="Ferrer M."/>
        </authorList>
    </citation>
    <scope>NUCLEOTIDE SEQUENCE</scope>
</reference>
<dbReference type="PANTHER" id="PTHR43736">
    <property type="entry name" value="ADP-RIBOSE PYROPHOSPHATASE"/>
    <property type="match status" value="1"/>
</dbReference>
<sequence length="87" mass="9607">MAGVTRRYPSPSLTVDAVWIARGRVLLIRRARPPFRGSWALPGGFVEIGETVERAVRRELREETGLRGRVGRLVGVYVRPAPGSPQA</sequence>
<evidence type="ECO:0000256" key="1">
    <source>
        <dbReference type="ARBA" id="ARBA00022801"/>
    </source>
</evidence>
<keyword evidence="1 3" id="KW-0378">Hydrolase</keyword>
<dbReference type="InterPro" id="IPR015797">
    <property type="entry name" value="NUDIX_hydrolase-like_dom_sf"/>
</dbReference>
<dbReference type="SUPFAM" id="SSF55811">
    <property type="entry name" value="Nudix"/>
    <property type="match status" value="1"/>
</dbReference>
<dbReference type="CDD" id="cd18873">
    <property type="entry name" value="NUDIX_NadM_like"/>
    <property type="match status" value="1"/>
</dbReference>
<protein>
    <submittedName>
        <fullName evidence="3">NUDIX hydrolase, core domain protein</fullName>
    </submittedName>
</protein>
<comment type="caution">
    <text evidence="3">The sequence shown here is derived from an EMBL/GenBank/DDBJ whole genome shotgun (WGS) entry which is preliminary data.</text>
</comment>
<dbReference type="InterPro" id="IPR020476">
    <property type="entry name" value="Nudix_hydrolase"/>
</dbReference>